<evidence type="ECO:0000256" key="1">
    <source>
        <dbReference type="ARBA" id="ARBA00004603"/>
    </source>
</evidence>
<organism evidence="6 7">
    <name type="scientific">Tegillarca granosa</name>
    <name type="common">Malaysian cockle</name>
    <name type="synonym">Anadara granosa</name>
    <dbReference type="NCBI Taxonomy" id="220873"/>
    <lineage>
        <taxon>Eukaryota</taxon>
        <taxon>Metazoa</taxon>
        <taxon>Spiralia</taxon>
        <taxon>Lophotrochozoa</taxon>
        <taxon>Mollusca</taxon>
        <taxon>Bivalvia</taxon>
        <taxon>Autobranchia</taxon>
        <taxon>Pteriomorphia</taxon>
        <taxon>Arcoida</taxon>
        <taxon>Arcoidea</taxon>
        <taxon>Arcidae</taxon>
        <taxon>Tegillarca</taxon>
    </lineage>
</organism>
<evidence type="ECO:0000256" key="2">
    <source>
        <dbReference type="ARBA" id="ARBA00008641"/>
    </source>
</evidence>
<sequence length="337" mass="38538">MAALCELISAGLIVSQEDREFYLQKSQIASSTEHYVQYLYSQWKKKWYYIYTCDVQDGDNLPKVTQFSLVLVTKDFNPEKYEMLSKILTKRYRKSGNPSYMLESYLSVITRGTCSAEENGKFFVRDFERNKALGNCHLKDIIESLGVETIILYTALLLKKRIVVYYPQNQISSLLNCVRSLPSLVWHRQNWEIAYPFLELNQAELDELKLNSCYVAGFCDASVEGRSDLYDVFLNVTTAQISIAPSAKESLAMGKLHKDIAMFIVKCADNEDLSEQQIVKEIEQKTSELLNNLKSLCETSEDGKKYLTLESLNQRKMAPATENFLFSLAACEGLVKL</sequence>
<evidence type="ECO:0000313" key="7">
    <source>
        <dbReference type="Proteomes" id="UP001217089"/>
    </source>
</evidence>
<accession>A0ABQ9FIG1</accession>
<protein>
    <recommendedName>
        <fullName evidence="5">UDENN domain-containing protein</fullName>
    </recommendedName>
</protein>
<comment type="similarity">
    <text evidence="2">Belongs to the DENND10 family.</text>
</comment>
<keyword evidence="3" id="KW-0344">Guanine-nucleotide releasing factor</keyword>
<reference evidence="6 7" key="1">
    <citation type="submission" date="2022-12" db="EMBL/GenBank/DDBJ databases">
        <title>Chromosome-level genome of Tegillarca granosa.</title>
        <authorList>
            <person name="Kim J."/>
        </authorList>
    </citation>
    <scope>NUCLEOTIDE SEQUENCE [LARGE SCALE GENOMIC DNA]</scope>
    <source>
        <strain evidence="6">Teg-2019</strain>
        <tissue evidence="6">Adductor muscle</tissue>
    </source>
</reference>
<dbReference type="PANTHER" id="PTHR28544:SF1">
    <property type="entry name" value="DENN DOMAIN-CONTAINING PROTEIN 10-RELATED"/>
    <property type="match status" value="1"/>
</dbReference>
<dbReference type="InterPro" id="IPR037516">
    <property type="entry name" value="Tripartite_DENN"/>
</dbReference>
<comment type="subcellular location">
    <subcellularLocation>
        <location evidence="1">Late endosome</location>
    </subcellularLocation>
</comment>
<dbReference type="Proteomes" id="UP001217089">
    <property type="component" value="Unassembled WGS sequence"/>
</dbReference>
<proteinExistence type="inferred from homology"/>
<evidence type="ECO:0000313" key="6">
    <source>
        <dbReference type="EMBL" id="KAJ8317079.1"/>
    </source>
</evidence>
<keyword evidence="7" id="KW-1185">Reference proteome</keyword>
<gene>
    <name evidence="6" type="ORF">KUTeg_004983</name>
</gene>
<dbReference type="EMBL" id="JARBDR010000246">
    <property type="protein sequence ID" value="KAJ8317079.1"/>
    <property type="molecule type" value="Genomic_DNA"/>
</dbReference>
<dbReference type="PROSITE" id="PS50211">
    <property type="entry name" value="DENN"/>
    <property type="match status" value="1"/>
</dbReference>
<name>A0ABQ9FIG1_TEGGR</name>
<keyword evidence="4" id="KW-0967">Endosome</keyword>
<evidence type="ECO:0000256" key="3">
    <source>
        <dbReference type="ARBA" id="ARBA00022658"/>
    </source>
</evidence>
<dbReference type="InterPro" id="IPR042431">
    <property type="entry name" value="FAM45"/>
</dbReference>
<feature type="domain" description="UDENN" evidence="5">
    <location>
        <begin position="1"/>
        <end position="337"/>
    </location>
</feature>
<evidence type="ECO:0000259" key="5">
    <source>
        <dbReference type="PROSITE" id="PS50211"/>
    </source>
</evidence>
<comment type="caution">
    <text evidence="6">The sequence shown here is derived from an EMBL/GenBank/DDBJ whole genome shotgun (WGS) entry which is preliminary data.</text>
</comment>
<dbReference type="Pfam" id="PF08616">
    <property type="entry name" value="SPA"/>
    <property type="match status" value="1"/>
</dbReference>
<evidence type="ECO:0000256" key="4">
    <source>
        <dbReference type="ARBA" id="ARBA00022753"/>
    </source>
</evidence>
<dbReference type="PANTHER" id="PTHR28544">
    <property type="entry name" value="PROTEIN FAM45A-RELATED"/>
    <property type="match status" value="1"/>
</dbReference>